<dbReference type="EMBL" id="BQNB010017501">
    <property type="protein sequence ID" value="GJT63923.1"/>
    <property type="molecule type" value="Genomic_DNA"/>
</dbReference>
<accession>A0ABQ5FLT7</accession>
<gene>
    <name evidence="2" type="ORF">Tco_1015403</name>
</gene>
<reference evidence="2" key="2">
    <citation type="submission" date="2022-01" db="EMBL/GenBank/DDBJ databases">
        <authorList>
            <person name="Yamashiro T."/>
            <person name="Shiraishi A."/>
            <person name="Satake H."/>
            <person name="Nakayama K."/>
        </authorList>
    </citation>
    <scope>NUCLEOTIDE SEQUENCE</scope>
</reference>
<evidence type="ECO:0000313" key="3">
    <source>
        <dbReference type="Proteomes" id="UP001151760"/>
    </source>
</evidence>
<evidence type="ECO:0000256" key="1">
    <source>
        <dbReference type="SAM" id="Coils"/>
    </source>
</evidence>
<comment type="caution">
    <text evidence="2">The sequence shown here is derived from an EMBL/GenBank/DDBJ whole genome shotgun (WGS) entry which is preliminary data.</text>
</comment>
<evidence type="ECO:0000313" key="2">
    <source>
        <dbReference type="EMBL" id="GJT63923.1"/>
    </source>
</evidence>
<feature type="coiled-coil region" evidence="1">
    <location>
        <begin position="201"/>
        <end position="228"/>
    </location>
</feature>
<dbReference type="Proteomes" id="UP001151760">
    <property type="component" value="Unassembled WGS sequence"/>
</dbReference>
<reference evidence="2" key="1">
    <citation type="journal article" date="2022" name="Int. J. Mol. Sci.">
        <title>Draft Genome of Tanacetum Coccineum: Genomic Comparison of Closely Related Tanacetum-Family Plants.</title>
        <authorList>
            <person name="Yamashiro T."/>
            <person name="Shiraishi A."/>
            <person name="Nakayama K."/>
            <person name="Satake H."/>
        </authorList>
    </citation>
    <scope>NUCLEOTIDE SEQUENCE</scope>
</reference>
<protein>
    <submittedName>
        <fullName evidence="2">Uncharacterized protein</fullName>
    </submittedName>
</protein>
<keyword evidence="1" id="KW-0175">Coiled coil</keyword>
<sequence>MRCDFGGVTDWYKSLGYSELDPPLSPDNVVDFPIAEPKPESEQAFDFFAAGPVLGLADAPRNMNGWLEEDESLGVEADVSTREQDEDMDVFMEDDEGEEFNDDEDSDWEVDNEWTMAPVTPLIVALPPPYPMGLVDQLVLHLDYRIRLDDHYLRKLGDVNDAQLDDGIAIGEIRPRVTTLEGKVDGLRKDVDGLLGREPEVKTLKSTMQRLEEENQQLRYRLTAGKTDQGVLISYVLWMEKCLTSVEQQLQGPPPGF</sequence>
<name>A0ABQ5FLT7_9ASTR</name>
<organism evidence="2 3">
    <name type="scientific">Tanacetum coccineum</name>
    <dbReference type="NCBI Taxonomy" id="301880"/>
    <lineage>
        <taxon>Eukaryota</taxon>
        <taxon>Viridiplantae</taxon>
        <taxon>Streptophyta</taxon>
        <taxon>Embryophyta</taxon>
        <taxon>Tracheophyta</taxon>
        <taxon>Spermatophyta</taxon>
        <taxon>Magnoliopsida</taxon>
        <taxon>eudicotyledons</taxon>
        <taxon>Gunneridae</taxon>
        <taxon>Pentapetalae</taxon>
        <taxon>asterids</taxon>
        <taxon>campanulids</taxon>
        <taxon>Asterales</taxon>
        <taxon>Asteraceae</taxon>
        <taxon>Asteroideae</taxon>
        <taxon>Anthemideae</taxon>
        <taxon>Anthemidinae</taxon>
        <taxon>Tanacetum</taxon>
    </lineage>
</organism>
<proteinExistence type="predicted"/>
<keyword evidence="3" id="KW-1185">Reference proteome</keyword>